<dbReference type="GO" id="GO:0005576">
    <property type="term" value="C:extracellular region"/>
    <property type="evidence" value="ECO:0007669"/>
    <property type="project" value="UniProtKB-SubCell"/>
</dbReference>
<reference evidence="6 7" key="1">
    <citation type="submission" date="2018-07" db="EMBL/GenBank/DDBJ databases">
        <title>Genomic Encyclopedia of Type Strains, Phase IV (KMG-IV): sequencing the most valuable type-strain genomes for metagenomic binning, comparative biology and taxonomic classification.</title>
        <authorList>
            <person name="Goeker M."/>
        </authorList>
    </citation>
    <scope>NUCLEOTIDE SEQUENCE [LARGE SCALE GENOMIC DNA]</scope>
    <source>
        <strain evidence="6 7">DSM 21634</strain>
    </source>
</reference>
<dbReference type="Pfam" id="PF00669">
    <property type="entry name" value="Flagellin_N"/>
    <property type="match status" value="1"/>
</dbReference>
<dbReference type="EMBL" id="QPJK01000009">
    <property type="protein sequence ID" value="RCW67579.1"/>
    <property type="molecule type" value="Genomic_DNA"/>
</dbReference>
<sequence length="421" mass="44608">MANTFTRLGTANTFDAARQTLQTRQATLADLQAKLTEGKRVVRPSDDPTSAAQAERAQTRIARITVEQRALETQKSAIQLGESTLGDATGLLQQFRDLLVQAGGGVNSPTERETIAKQLVGLRDELVALANRKDANGLPLFHGLGSTAAPFEVSADGTVPDPDYSFNGLAGQAGAGEVAIPGTLDGRATWMDVPESNGVFKVSLGTGNTGKMYTDVGLVKDAALMGSEGTDFSLSFHVDAATGAMSYDVTNNTTGVTTTGLPYKENQTITLGGIAMVVKGVPAEGDRLEVDATVPSERPSVFGVLDRAIAGMYEPGSSTKGAASADANFNHELAISLAQVDTSLERIGAVRGRAGDLLNRADRIHDTQEDRSVQAEGDRSRAEDMDMIQGLSDFQNQQTSYQVALQTYASIQKLSLFDFLR</sequence>
<dbReference type="Proteomes" id="UP000252884">
    <property type="component" value="Unassembled WGS sequence"/>
</dbReference>
<dbReference type="InterPro" id="IPR001492">
    <property type="entry name" value="Flagellin"/>
</dbReference>
<dbReference type="SUPFAM" id="SSF64518">
    <property type="entry name" value="Phase 1 flagellin"/>
    <property type="match status" value="1"/>
</dbReference>
<dbReference type="Gene3D" id="1.20.1330.10">
    <property type="entry name" value="f41 fragment of flagellin, N-terminal domain"/>
    <property type="match status" value="1"/>
</dbReference>
<protein>
    <submittedName>
        <fullName evidence="6">Flagellar hook-associated protein 3 FlgL</fullName>
    </submittedName>
</protein>
<dbReference type="GO" id="GO:0071973">
    <property type="term" value="P:bacterial-type flagellum-dependent cell motility"/>
    <property type="evidence" value="ECO:0007669"/>
    <property type="project" value="InterPro"/>
</dbReference>
<organism evidence="6 7">
    <name type="scientific">Pseudorhodoferax soli</name>
    <dbReference type="NCBI Taxonomy" id="545864"/>
    <lineage>
        <taxon>Bacteria</taxon>
        <taxon>Pseudomonadati</taxon>
        <taxon>Pseudomonadota</taxon>
        <taxon>Betaproteobacteria</taxon>
        <taxon>Burkholderiales</taxon>
        <taxon>Comamonadaceae</taxon>
    </lineage>
</organism>
<keyword evidence="4" id="KW-0975">Bacterial flagellum</keyword>
<dbReference type="NCBIfam" id="TIGR02550">
    <property type="entry name" value="flagell_flgL"/>
    <property type="match status" value="1"/>
</dbReference>
<dbReference type="OrthoDB" id="9768249at2"/>
<dbReference type="PANTHER" id="PTHR42792:SF1">
    <property type="entry name" value="FLAGELLAR HOOK-ASSOCIATED PROTEIN 3"/>
    <property type="match status" value="1"/>
</dbReference>
<comment type="caution">
    <text evidence="6">The sequence shown here is derived from an EMBL/GenBank/DDBJ whole genome shotgun (WGS) entry which is preliminary data.</text>
</comment>
<dbReference type="AlphaFoldDB" id="A0A368XJ14"/>
<proteinExistence type="inferred from homology"/>
<evidence type="ECO:0000313" key="7">
    <source>
        <dbReference type="Proteomes" id="UP000252884"/>
    </source>
</evidence>
<evidence type="ECO:0000256" key="4">
    <source>
        <dbReference type="ARBA" id="ARBA00023143"/>
    </source>
</evidence>
<dbReference type="GO" id="GO:0005198">
    <property type="term" value="F:structural molecule activity"/>
    <property type="evidence" value="ECO:0007669"/>
    <property type="project" value="InterPro"/>
</dbReference>
<evidence type="ECO:0000256" key="1">
    <source>
        <dbReference type="ARBA" id="ARBA00004365"/>
    </source>
</evidence>
<dbReference type="PANTHER" id="PTHR42792">
    <property type="entry name" value="FLAGELLIN"/>
    <property type="match status" value="1"/>
</dbReference>
<comment type="subcellular location">
    <subcellularLocation>
        <location evidence="1">Bacterial flagellum</location>
    </subcellularLocation>
    <subcellularLocation>
        <location evidence="2">Secreted</location>
    </subcellularLocation>
</comment>
<accession>A0A368XJ14</accession>
<dbReference type="GO" id="GO:0009424">
    <property type="term" value="C:bacterial-type flagellum hook"/>
    <property type="evidence" value="ECO:0007669"/>
    <property type="project" value="InterPro"/>
</dbReference>
<comment type="similarity">
    <text evidence="3">Belongs to the bacterial flagellin family.</text>
</comment>
<evidence type="ECO:0000256" key="3">
    <source>
        <dbReference type="ARBA" id="ARBA00005709"/>
    </source>
</evidence>
<evidence type="ECO:0000256" key="2">
    <source>
        <dbReference type="ARBA" id="ARBA00004613"/>
    </source>
</evidence>
<keyword evidence="6" id="KW-0966">Cell projection</keyword>
<evidence type="ECO:0000259" key="5">
    <source>
        <dbReference type="Pfam" id="PF00669"/>
    </source>
</evidence>
<dbReference type="InterPro" id="IPR013384">
    <property type="entry name" value="Flagell_FlgL"/>
</dbReference>
<keyword evidence="6" id="KW-0969">Cilium</keyword>
<keyword evidence="7" id="KW-1185">Reference proteome</keyword>
<dbReference type="InterPro" id="IPR001029">
    <property type="entry name" value="Flagellin_N"/>
</dbReference>
<gene>
    <name evidence="6" type="ORF">DES41_109302</name>
</gene>
<feature type="domain" description="Flagellin N-terminal" evidence="5">
    <location>
        <begin position="16"/>
        <end position="143"/>
    </location>
</feature>
<evidence type="ECO:0000313" key="6">
    <source>
        <dbReference type="EMBL" id="RCW67579.1"/>
    </source>
</evidence>
<keyword evidence="6" id="KW-0282">Flagellum</keyword>
<dbReference type="RefSeq" id="WP_114471073.1">
    <property type="nucleotide sequence ID" value="NZ_QPJK01000009.1"/>
</dbReference>
<name>A0A368XJ14_9BURK</name>